<feature type="transmembrane region" description="Helical" evidence="5">
    <location>
        <begin position="450"/>
        <end position="469"/>
    </location>
</feature>
<dbReference type="AlphaFoldDB" id="A0A8S3UYQ2"/>
<dbReference type="PANTHER" id="PTHR45902:SF1">
    <property type="entry name" value="LATROPHILIN RECEPTOR-LIKE PROTEIN A"/>
    <property type="match status" value="1"/>
</dbReference>
<comment type="caution">
    <text evidence="7">The sequence shown here is derived from an EMBL/GenBank/DDBJ whole genome shotgun (WGS) entry which is preliminary data.</text>
</comment>
<dbReference type="OrthoDB" id="6106469at2759"/>
<feature type="transmembrane region" description="Helical" evidence="5">
    <location>
        <begin position="489"/>
        <end position="505"/>
    </location>
</feature>
<dbReference type="GO" id="GO:0016020">
    <property type="term" value="C:membrane"/>
    <property type="evidence" value="ECO:0007669"/>
    <property type="project" value="UniProtKB-SubCell"/>
</dbReference>
<keyword evidence="3 5" id="KW-1133">Transmembrane helix</keyword>
<gene>
    <name evidence="7" type="ORF">MEDL_62013</name>
</gene>
<accession>A0A8S3UYQ2</accession>
<keyword evidence="8" id="KW-1185">Reference proteome</keyword>
<evidence type="ECO:0000256" key="3">
    <source>
        <dbReference type="ARBA" id="ARBA00022989"/>
    </source>
</evidence>
<evidence type="ECO:0000313" key="7">
    <source>
        <dbReference type="EMBL" id="CAG2250246.1"/>
    </source>
</evidence>
<feature type="transmembrane region" description="Helical" evidence="5">
    <location>
        <begin position="651"/>
        <end position="673"/>
    </location>
</feature>
<proteinExistence type="predicted"/>
<sequence length="721" mass="82532">MLSIWDLRVYTGNEKQYCNCDKQCHQFKDCCHGIKYNENQNSVYTPYYQCYKYSSTKYTGLVAVAECPDTEVNTTVALLCQSNDLLNIGPCVVNNNIIFKNKYCAFCHNITLYDTFDLQIQLVGVDPSILQENISSLERMDYCLQNGKGFRLLAPNGITIRPCMLKLEDNNDTLCQMFINPVYQFIHRELQIYRNRFCVPVPSRDLVKCLGPLYDNFDRFKIYPMTILFSFEERKQHTAYCTNLNYQINASNPCDLEIFTNFAMQTWSFYLVSSVTLTKEHISSATACFQWTLTKMIEFVKVTRTSVFLPQGDTSNVVEVRLDVTITKPSFIHEIKSMEQNLSNLMWNMFLTYDNNTIEIIKEQNLPLTMQNESFGRIFRGLKINDIVKDLSRNSVNLSKSEHIGCKRISVLAGQIELFKIQVMDIVCHEYFGQQDSNKSGDFTSSIKAILTYFCFSVSVVALVFSLILSRQFNISSSIAGSNMENISISLICANILFMIGSFITKPTILCYTVGIFLHYLWLSVFSFMWISVLYIAKNLTSMKSGNKTIKQTGTFTRRVLMVSALLIPVVFVVPAVILDQFDVENLSAGYGNPGCFPNRYPANIIFFSGPVVFCAVISYAILMRVIVKICLRHIKTKHIIQSSNFQHAKLFMRLVLLSGIFWVTGFLSGILKSEWLEYIFILLCGLQGLFFSIANLTTRYMYGNIKSTFRRTPASSYNLN</sequence>
<dbReference type="InterPro" id="IPR053231">
    <property type="entry name" value="GPCR_LN-TM7"/>
</dbReference>
<feature type="transmembrane region" description="Helical" evidence="5">
    <location>
        <begin position="558"/>
        <end position="578"/>
    </location>
</feature>
<dbReference type="PANTHER" id="PTHR45902">
    <property type="entry name" value="LATROPHILIN RECEPTOR-LIKE PROTEIN A"/>
    <property type="match status" value="1"/>
</dbReference>
<evidence type="ECO:0000256" key="5">
    <source>
        <dbReference type="SAM" id="Phobius"/>
    </source>
</evidence>
<dbReference type="EMBL" id="CAJPWZ010003046">
    <property type="protein sequence ID" value="CAG2250246.1"/>
    <property type="molecule type" value="Genomic_DNA"/>
</dbReference>
<comment type="subcellular location">
    <subcellularLocation>
        <location evidence="1">Membrane</location>
        <topology evidence="1">Multi-pass membrane protein</topology>
    </subcellularLocation>
</comment>
<dbReference type="GO" id="GO:0004888">
    <property type="term" value="F:transmembrane signaling receptor activity"/>
    <property type="evidence" value="ECO:0007669"/>
    <property type="project" value="InterPro"/>
</dbReference>
<feature type="domain" description="G-protein coupled receptors family 2 profile 2" evidence="6">
    <location>
        <begin position="448"/>
        <end position="700"/>
    </location>
</feature>
<protein>
    <recommendedName>
        <fullName evidence="6">G-protein coupled receptors family 2 profile 2 domain-containing protein</fullName>
    </recommendedName>
</protein>
<evidence type="ECO:0000259" key="6">
    <source>
        <dbReference type="PROSITE" id="PS50261"/>
    </source>
</evidence>
<feature type="transmembrane region" description="Helical" evidence="5">
    <location>
        <begin position="605"/>
        <end position="628"/>
    </location>
</feature>
<feature type="transmembrane region" description="Helical" evidence="5">
    <location>
        <begin position="517"/>
        <end position="537"/>
    </location>
</feature>
<evidence type="ECO:0000256" key="2">
    <source>
        <dbReference type="ARBA" id="ARBA00022692"/>
    </source>
</evidence>
<keyword evidence="2 5" id="KW-0812">Transmembrane</keyword>
<keyword evidence="4 5" id="KW-0472">Membrane</keyword>
<organism evidence="7 8">
    <name type="scientific">Mytilus edulis</name>
    <name type="common">Blue mussel</name>
    <dbReference type="NCBI Taxonomy" id="6550"/>
    <lineage>
        <taxon>Eukaryota</taxon>
        <taxon>Metazoa</taxon>
        <taxon>Spiralia</taxon>
        <taxon>Lophotrochozoa</taxon>
        <taxon>Mollusca</taxon>
        <taxon>Bivalvia</taxon>
        <taxon>Autobranchia</taxon>
        <taxon>Pteriomorphia</taxon>
        <taxon>Mytilida</taxon>
        <taxon>Mytiloidea</taxon>
        <taxon>Mytilidae</taxon>
        <taxon>Mytilinae</taxon>
        <taxon>Mytilus</taxon>
    </lineage>
</organism>
<evidence type="ECO:0000256" key="1">
    <source>
        <dbReference type="ARBA" id="ARBA00004141"/>
    </source>
</evidence>
<feature type="transmembrane region" description="Helical" evidence="5">
    <location>
        <begin position="679"/>
        <end position="703"/>
    </location>
</feature>
<dbReference type="GO" id="GO:0007166">
    <property type="term" value="P:cell surface receptor signaling pathway"/>
    <property type="evidence" value="ECO:0007669"/>
    <property type="project" value="InterPro"/>
</dbReference>
<name>A0A8S3UYQ2_MYTED</name>
<dbReference type="InterPro" id="IPR017981">
    <property type="entry name" value="GPCR_2-like_7TM"/>
</dbReference>
<reference evidence="7" key="1">
    <citation type="submission" date="2021-03" db="EMBL/GenBank/DDBJ databases">
        <authorList>
            <person name="Bekaert M."/>
        </authorList>
    </citation>
    <scope>NUCLEOTIDE SEQUENCE</scope>
</reference>
<dbReference type="PROSITE" id="PS50261">
    <property type="entry name" value="G_PROTEIN_RECEP_F2_4"/>
    <property type="match status" value="1"/>
</dbReference>
<evidence type="ECO:0000256" key="4">
    <source>
        <dbReference type="ARBA" id="ARBA00023136"/>
    </source>
</evidence>
<dbReference type="Proteomes" id="UP000683360">
    <property type="component" value="Unassembled WGS sequence"/>
</dbReference>
<evidence type="ECO:0000313" key="8">
    <source>
        <dbReference type="Proteomes" id="UP000683360"/>
    </source>
</evidence>
<dbReference type="Gene3D" id="1.20.1070.10">
    <property type="entry name" value="Rhodopsin 7-helix transmembrane proteins"/>
    <property type="match status" value="1"/>
</dbReference>